<evidence type="ECO:0000313" key="2">
    <source>
        <dbReference type="Proteomes" id="UP000068603"/>
    </source>
</evidence>
<dbReference type="AlphaFoldDB" id="A0A108GDE0"/>
<protein>
    <recommendedName>
        <fullName evidence="3">Helix-turn-helix domain-containing protein</fullName>
    </recommendedName>
</protein>
<comment type="caution">
    <text evidence="1">The sequence shown here is derived from an EMBL/GenBank/DDBJ whole genome shotgun (WGS) entry which is preliminary data.</text>
</comment>
<name>A0A108GDE0_9BURK</name>
<sequence length="93" mass="10524">MNTINIHVLAAVREAVDLAGGPSNLARALEVTPQMVSQWISDNPMRNRPVAARHCKLIENLYGIGRRRLRPSDWHRYWPELADAIEEPAKEVA</sequence>
<dbReference type="Gene3D" id="1.10.260.40">
    <property type="entry name" value="lambda repressor-like DNA-binding domains"/>
    <property type="match status" value="1"/>
</dbReference>
<gene>
    <name evidence="1" type="ORF">WT44_13645</name>
</gene>
<dbReference type="InterPro" id="IPR010982">
    <property type="entry name" value="Lambda_DNA-bd_dom_sf"/>
</dbReference>
<dbReference type="RefSeq" id="WP_060150040.1">
    <property type="nucleotide sequence ID" value="NZ_LPGD01000097.1"/>
</dbReference>
<reference evidence="1 2" key="1">
    <citation type="submission" date="2015-11" db="EMBL/GenBank/DDBJ databases">
        <title>Expanding the genomic diversity of Burkholderia species for the development of highly accurate diagnostics.</title>
        <authorList>
            <person name="Sahl J."/>
            <person name="Keim P."/>
            <person name="Wagner D."/>
        </authorList>
    </citation>
    <scope>NUCLEOTIDE SEQUENCE [LARGE SCALE GENOMIC DNA]</scope>
    <source>
        <strain evidence="1 2">MSMB1960WGS</strain>
    </source>
</reference>
<evidence type="ECO:0000313" key="1">
    <source>
        <dbReference type="EMBL" id="KWA62668.1"/>
    </source>
</evidence>
<organism evidence="1">
    <name type="scientific">Burkholderia stagnalis</name>
    <dbReference type="NCBI Taxonomy" id="1503054"/>
    <lineage>
        <taxon>Bacteria</taxon>
        <taxon>Pseudomonadati</taxon>
        <taxon>Pseudomonadota</taxon>
        <taxon>Betaproteobacteria</taxon>
        <taxon>Burkholderiales</taxon>
        <taxon>Burkholderiaceae</taxon>
        <taxon>Burkholderia</taxon>
        <taxon>Burkholderia cepacia complex</taxon>
    </lineage>
</organism>
<accession>A0A108GDE0</accession>
<dbReference type="InterPro" id="IPR031856">
    <property type="entry name" value="YdaS_toxin-like"/>
</dbReference>
<dbReference type="Pfam" id="PF15943">
    <property type="entry name" value="YdaS_toxin"/>
    <property type="match status" value="1"/>
</dbReference>
<dbReference type="EMBL" id="LPHB01000040">
    <property type="protein sequence ID" value="KWA62668.1"/>
    <property type="molecule type" value="Genomic_DNA"/>
</dbReference>
<dbReference type="GO" id="GO:0003677">
    <property type="term" value="F:DNA binding"/>
    <property type="evidence" value="ECO:0007669"/>
    <property type="project" value="InterPro"/>
</dbReference>
<dbReference type="SUPFAM" id="SSF47413">
    <property type="entry name" value="lambda repressor-like DNA-binding domains"/>
    <property type="match status" value="1"/>
</dbReference>
<dbReference type="Proteomes" id="UP000068603">
    <property type="component" value="Unassembled WGS sequence"/>
</dbReference>
<proteinExistence type="predicted"/>
<evidence type="ECO:0008006" key="3">
    <source>
        <dbReference type="Google" id="ProtNLM"/>
    </source>
</evidence>